<sequence length="155" mass="17977">MWIFWFLSCCLAARQEDRHRRKDKGLKKKVKKYRLEELKTELAVRGVSVDEDMNLNVSKKKVKRELQRLLILELKKAELVKANGFTFPMDIPEDVMAALNELDARLDKEFEELENEERKQDVEAVVHHVLDEIDTNQGLTLAGSDAKHRNGGGKF</sequence>
<gene>
    <name evidence="1" type="ORF">ACEWY4_001798</name>
</gene>
<proteinExistence type="predicted"/>
<dbReference type="AlphaFoldDB" id="A0ABD1KU12"/>
<dbReference type="EMBL" id="JBHFQA010000002">
    <property type="protein sequence ID" value="KAL2102630.1"/>
    <property type="molecule type" value="Genomic_DNA"/>
</dbReference>
<reference evidence="1 2" key="1">
    <citation type="submission" date="2024-09" db="EMBL/GenBank/DDBJ databases">
        <title>A chromosome-level genome assembly of Gray's grenadier anchovy, Coilia grayii.</title>
        <authorList>
            <person name="Fu Z."/>
        </authorList>
    </citation>
    <scope>NUCLEOTIDE SEQUENCE [LARGE SCALE GENOMIC DNA]</scope>
    <source>
        <strain evidence="1">G4</strain>
        <tissue evidence="1">Muscle</tissue>
    </source>
</reference>
<evidence type="ECO:0000313" key="1">
    <source>
        <dbReference type="EMBL" id="KAL2102630.1"/>
    </source>
</evidence>
<accession>A0ABD1KU12</accession>
<evidence type="ECO:0000313" key="2">
    <source>
        <dbReference type="Proteomes" id="UP001591681"/>
    </source>
</evidence>
<organism evidence="1 2">
    <name type="scientific">Coilia grayii</name>
    <name type="common">Gray's grenadier anchovy</name>
    <dbReference type="NCBI Taxonomy" id="363190"/>
    <lineage>
        <taxon>Eukaryota</taxon>
        <taxon>Metazoa</taxon>
        <taxon>Chordata</taxon>
        <taxon>Craniata</taxon>
        <taxon>Vertebrata</taxon>
        <taxon>Euteleostomi</taxon>
        <taxon>Actinopterygii</taxon>
        <taxon>Neopterygii</taxon>
        <taxon>Teleostei</taxon>
        <taxon>Clupei</taxon>
        <taxon>Clupeiformes</taxon>
        <taxon>Clupeoidei</taxon>
        <taxon>Engraulidae</taxon>
        <taxon>Coilinae</taxon>
        <taxon>Coilia</taxon>
    </lineage>
</organism>
<dbReference type="Proteomes" id="UP001591681">
    <property type="component" value="Unassembled WGS sequence"/>
</dbReference>
<keyword evidence="2" id="KW-1185">Reference proteome</keyword>
<name>A0ABD1KU12_9TELE</name>
<protein>
    <submittedName>
        <fullName evidence="1">Uncharacterized protein</fullName>
    </submittedName>
</protein>
<comment type="caution">
    <text evidence="1">The sequence shown here is derived from an EMBL/GenBank/DDBJ whole genome shotgun (WGS) entry which is preliminary data.</text>
</comment>